<dbReference type="CDD" id="cd13867">
    <property type="entry name" value="CuRO_2_CueO_FtsP"/>
    <property type="match status" value="1"/>
</dbReference>
<dbReference type="CDD" id="cd04232">
    <property type="entry name" value="CuRO_1_CueO_FtsP"/>
    <property type="match status" value="1"/>
</dbReference>
<dbReference type="PANTHER" id="PTHR48267:SF1">
    <property type="entry name" value="BILIRUBIN OXIDASE"/>
    <property type="match status" value="1"/>
</dbReference>
<evidence type="ECO:0000259" key="6">
    <source>
        <dbReference type="Pfam" id="PF07732"/>
    </source>
</evidence>
<feature type="domain" description="Plastocyanin-like" evidence="4">
    <location>
        <begin position="231"/>
        <end position="322"/>
    </location>
</feature>
<organism evidence="7 8">
    <name type="scientific">Streptomyces griseiscabiei</name>
    <dbReference type="NCBI Taxonomy" id="2993540"/>
    <lineage>
        <taxon>Bacteria</taxon>
        <taxon>Bacillati</taxon>
        <taxon>Actinomycetota</taxon>
        <taxon>Actinomycetes</taxon>
        <taxon>Kitasatosporales</taxon>
        <taxon>Streptomycetaceae</taxon>
        <taxon>Streptomyces</taxon>
    </lineage>
</organism>
<evidence type="ECO:0000259" key="5">
    <source>
        <dbReference type="Pfam" id="PF07731"/>
    </source>
</evidence>
<dbReference type="InterPro" id="IPR011707">
    <property type="entry name" value="Cu-oxidase-like_N"/>
</dbReference>
<evidence type="ECO:0000256" key="2">
    <source>
        <dbReference type="SAM" id="MobiDB-lite"/>
    </source>
</evidence>
<reference evidence="7 8" key="1">
    <citation type="journal article" date="2023" name="Microb. Genom.">
        <title>Mesoterricola silvestris gen. nov., sp. nov., Mesoterricola sediminis sp. nov., Geothrix oryzae sp. nov., Geothrix edaphica sp. nov., Geothrix rubra sp. nov., and Geothrix limicola sp. nov., six novel members of Acidobacteriota isolated from soils.</title>
        <authorList>
            <person name="Weisberg A.J."/>
            <person name="Pearce E."/>
            <person name="Kramer C.G."/>
            <person name="Chang J.H."/>
            <person name="Clarke C.R."/>
        </authorList>
    </citation>
    <scope>NUCLEOTIDE SEQUENCE [LARGE SCALE GENOMIC DNA]</scope>
    <source>
        <strain evidence="7 8">NRRL_B-2795</strain>
    </source>
</reference>
<dbReference type="InterPro" id="IPR008972">
    <property type="entry name" value="Cupredoxin"/>
</dbReference>
<feature type="compositionally biased region" description="Gly residues" evidence="2">
    <location>
        <begin position="1"/>
        <end position="16"/>
    </location>
</feature>
<feature type="domain" description="Plastocyanin-like" evidence="5">
    <location>
        <begin position="392"/>
        <end position="506"/>
    </location>
</feature>
<evidence type="ECO:0000313" key="7">
    <source>
        <dbReference type="EMBL" id="MDX2912200.1"/>
    </source>
</evidence>
<dbReference type="Pfam" id="PF07732">
    <property type="entry name" value="Cu-oxidase_3"/>
    <property type="match status" value="1"/>
</dbReference>
<feature type="region of interest" description="Disordered" evidence="2">
    <location>
        <begin position="1"/>
        <end position="20"/>
    </location>
</feature>
<keyword evidence="8" id="KW-1185">Reference proteome</keyword>
<dbReference type="SUPFAM" id="SSF49503">
    <property type="entry name" value="Cupredoxins"/>
    <property type="match status" value="3"/>
</dbReference>
<dbReference type="InterPro" id="IPR011706">
    <property type="entry name" value="Cu-oxidase_C"/>
</dbReference>
<keyword evidence="3" id="KW-1133">Transmembrane helix</keyword>
<keyword evidence="3" id="KW-0472">Membrane</keyword>
<dbReference type="Proteomes" id="UP001271723">
    <property type="component" value="Unassembled WGS sequence"/>
</dbReference>
<accession>A0ABU4L8Y1</accession>
<dbReference type="RefSeq" id="WP_256964050.1">
    <property type="nucleotide sequence ID" value="NZ_JAGJBZ010000002.1"/>
</dbReference>
<comment type="similarity">
    <text evidence="1">Belongs to the multicopper oxidase family.</text>
</comment>
<dbReference type="Pfam" id="PF00394">
    <property type="entry name" value="Cu-oxidase"/>
    <property type="match status" value="1"/>
</dbReference>
<evidence type="ECO:0000256" key="1">
    <source>
        <dbReference type="ARBA" id="ARBA00010609"/>
    </source>
</evidence>
<dbReference type="PANTHER" id="PTHR48267">
    <property type="entry name" value="CUPREDOXIN SUPERFAMILY PROTEIN"/>
    <property type="match status" value="1"/>
</dbReference>
<dbReference type="EMBL" id="JARAVY010000011">
    <property type="protein sequence ID" value="MDX2912200.1"/>
    <property type="molecule type" value="Genomic_DNA"/>
</dbReference>
<feature type="transmembrane region" description="Helical" evidence="3">
    <location>
        <begin position="29"/>
        <end position="50"/>
    </location>
</feature>
<keyword evidence="3" id="KW-0812">Transmembrane</keyword>
<dbReference type="CDD" id="cd13890">
    <property type="entry name" value="CuRO_3_CueO_FtsP"/>
    <property type="match status" value="1"/>
</dbReference>
<evidence type="ECO:0000259" key="4">
    <source>
        <dbReference type="Pfam" id="PF00394"/>
    </source>
</evidence>
<dbReference type="Gene3D" id="2.60.40.420">
    <property type="entry name" value="Cupredoxins - blue copper proteins"/>
    <property type="match status" value="3"/>
</dbReference>
<sequence length="521" mass="57222">MGGRLTGGSPAGGRPTGGRRIDRRTLLKLGLIGVPAIAAAAGGGLAYLWAGADLDTAGKLAFTNRLAIPPLDRGRRDDAGRRVFDLRIAPGRHRFRPGRATRTWGVNGAYLGPTLRAAGGETVLLRVRNDLPEATSLHWHGMHLPAAMDGGPHQPIEPGRTWSPTWRIDQPAATLWYHPHPHERTTRHVYRGVAGLFVVDEPTPGPRGLPDRYGVDDFPVVVQDKRFHDDNQLDESGPTMSGAGPVGDTVCVNGTLAPYLDVTTRQVRLRLLNASSTRVYRFGLADDRPFALVATDGGLLAEPYRTDEVQLSPGERAEIVVSPEPGERIVLRSRPPRLGLDPWNRRFAGGDDTLDILELRAADRLEPSAPLPERLADAPRIDTSKVAATRAFELSGNRINGRGMDMARVDFAVTKDTTEIWEVTANDGVPHNFHVHDVQFQVLTIGGEPPPETLRGWKDTVYTPPNTPVRLALRFRDHADRRTPYMYHCHLLYHEDQNLMGQFVVLEPGETPGRPPVHHGG</sequence>
<proteinExistence type="inferred from homology"/>
<name>A0ABU4L8Y1_9ACTN</name>
<evidence type="ECO:0000313" key="8">
    <source>
        <dbReference type="Proteomes" id="UP001271723"/>
    </source>
</evidence>
<gene>
    <name evidence="7" type="ORF">PV517_26400</name>
</gene>
<dbReference type="Pfam" id="PF07731">
    <property type="entry name" value="Cu-oxidase_2"/>
    <property type="match status" value="1"/>
</dbReference>
<protein>
    <submittedName>
        <fullName evidence="7">Multicopper oxidase domain-containing protein</fullName>
    </submittedName>
</protein>
<comment type="caution">
    <text evidence="7">The sequence shown here is derived from an EMBL/GenBank/DDBJ whole genome shotgun (WGS) entry which is preliminary data.</text>
</comment>
<dbReference type="InterPro" id="IPR045087">
    <property type="entry name" value="Cu-oxidase_fam"/>
</dbReference>
<evidence type="ECO:0000256" key="3">
    <source>
        <dbReference type="SAM" id="Phobius"/>
    </source>
</evidence>
<feature type="domain" description="Plastocyanin-like" evidence="6">
    <location>
        <begin position="96"/>
        <end position="202"/>
    </location>
</feature>
<dbReference type="InterPro" id="IPR001117">
    <property type="entry name" value="Cu-oxidase_2nd"/>
</dbReference>